<dbReference type="Proteomes" id="UP001589611">
    <property type="component" value="Unassembled WGS sequence"/>
</dbReference>
<evidence type="ECO:0000256" key="1">
    <source>
        <dbReference type="SAM" id="MobiDB-lite"/>
    </source>
</evidence>
<protein>
    <submittedName>
        <fullName evidence="2">Uncharacterized protein</fullName>
    </submittedName>
</protein>
<gene>
    <name evidence="2" type="ORF">ACFFPJ_04795</name>
</gene>
<keyword evidence="3" id="KW-1185">Reference proteome</keyword>
<dbReference type="RefSeq" id="WP_344714005.1">
    <property type="nucleotide sequence ID" value="NZ_BAAAWH010000001.1"/>
</dbReference>
<organism evidence="2 3">
    <name type="scientific">Microbacterium terregens</name>
    <dbReference type="NCBI Taxonomy" id="69363"/>
    <lineage>
        <taxon>Bacteria</taxon>
        <taxon>Bacillati</taxon>
        <taxon>Actinomycetota</taxon>
        <taxon>Actinomycetes</taxon>
        <taxon>Micrococcales</taxon>
        <taxon>Microbacteriaceae</taxon>
        <taxon>Microbacterium</taxon>
    </lineage>
</organism>
<dbReference type="EMBL" id="JBHMBE010000002">
    <property type="protein sequence ID" value="MFB9645110.1"/>
    <property type="molecule type" value="Genomic_DNA"/>
</dbReference>
<evidence type="ECO:0000313" key="3">
    <source>
        <dbReference type="Proteomes" id="UP001589611"/>
    </source>
</evidence>
<feature type="region of interest" description="Disordered" evidence="1">
    <location>
        <begin position="1"/>
        <end position="43"/>
    </location>
</feature>
<reference evidence="2 3" key="1">
    <citation type="submission" date="2024-09" db="EMBL/GenBank/DDBJ databases">
        <authorList>
            <person name="Sun Q."/>
            <person name="Mori K."/>
        </authorList>
    </citation>
    <scope>NUCLEOTIDE SEQUENCE [LARGE SCALE GENOMIC DNA]</scope>
    <source>
        <strain evidence="2 3">JCM 1342</strain>
    </source>
</reference>
<proteinExistence type="predicted"/>
<sequence length="79" mass="7920">MGLFTPRPEEPAEWAGLPSEPLEPGSGAESLGSPTGYSDPLGILGPAVESIVIPVLPAAEIARTASDPAAGEPPESAEN</sequence>
<accession>A0ABV5SXM3</accession>
<evidence type="ECO:0000313" key="2">
    <source>
        <dbReference type="EMBL" id="MFB9645110.1"/>
    </source>
</evidence>
<name>A0ABV5SXM3_9MICO</name>
<comment type="caution">
    <text evidence="2">The sequence shown here is derived from an EMBL/GenBank/DDBJ whole genome shotgun (WGS) entry which is preliminary data.</text>
</comment>